<keyword evidence="2" id="KW-0040">ANK repeat</keyword>
<dbReference type="PANTHER" id="PTHR24123">
    <property type="entry name" value="ANKYRIN REPEAT-CONTAINING"/>
    <property type="match status" value="1"/>
</dbReference>
<feature type="compositionally biased region" description="Acidic residues" evidence="3">
    <location>
        <begin position="1"/>
        <end position="11"/>
    </location>
</feature>
<dbReference type="EMBL" id="JANPWZ010000834">
    <property type="protein sequence ID" value="KAJ3571556.1"/>
    <property type="molecule type" value="Genomic_DNA"/>
</dbReference>
<keyword evidence="1" id="KW-0677">Repeat</keyword>
<dbReference type="InterPro" id="IPR051165">
    <property type="entry name" value="Multifunctional_ANK_Repeat"/>
</dbReference>
<dbReference type="Proteomes" id="UP001148614">
    <property type="component" value="Unassembled WGS sequence"/>
</dbReference>
<dbReference type="InterPro" id="IPR002110">
    <property type="entry name" value="Ankyrin_rpt"/>
</dbReference>
<keyword evidence="5" id="KW-1185">Reference proteome</keyword>
<comment type="caution">
    <text evidence="4">The sequence shown here is derived from an EMBL/GenBank/DDBJ whole genome shotgun (WGS) entry which is preliminary data.</text>
</comment>
<name>A0A9W8NDU6_9PEZI</name>
<evidence type="ECO:0000256" key="1">
    <source>
        <dbReference type="ARBA" id="ARBA00022737"/>
    </source>
</evidence>
<dbReference type="InterPro" id="IPR036770">
    <property type="entry name" value="Ankyrin_rpt-contain_sf"/>
</dbReference>
<evidence type="ECO:0000256" key="3">
    <source>
        <dbReference type="SAM" id="MobiDB-lite"/>
    </source>
</evidence>
<accession>A0A9W8NDU6</accession>
<organism evidence="4 5">
    <name type="scientific">Xylaria arbuscula</name>
    <dbReference type="NCBI Taxonomy" id="114810"/>
    <lineage>
        <taxon>Eukaryota</taxon>
        <taxon>Fungi</taxon>
        <taxon>Dikarya</taxon>
        <taxon>Ascomycota</taxon>
        <taxon>Pezizomycotina</taxon>
        <taxon>Sordariomycetes</taxon>
        <taxon>Xylariomycetidae</taxon>
        <taxon>Xylariales</taxon>
        <taxon>Xylariaceae</taxon>
        <taxon>Xylaria</taxon>
    </lineage>
</organism>
<feature type="region of interest" description="Disordered" evidence="3">
    <location>
        <begin position="1"/>
        <end position="29"/>
    </location>
</feature>
<evidence type="ECO:0000256" key="2">
    <source>
        <dbReference type="ARBA" id="ARBA00023043"/>
    </source>
</evidence>
<gene>
    <name evidence="4" type="ORF">NPX13_g5334</name>
</gene>
<dbReference type="VEuPathDB" id="FungiDB:F4678DRAFT_83594"/>
<protein>
    <submittedName>
        <fullName evidence="4">Uncharacterized protein</fullName>
    </submittedName>
</protein>
<sequence length="1600" mass="177194">MDDTADNDDTSTETPHPIEPNVLTPPPPWTSLDSVFSSNSTRMLCEDDRVEAKYLLILQRRNQPDFRPPESQKRHIFRSKSRKELKSNEINWKFNKHEVARALDTLFNQSPLPRSGIAKALLHYVQPTSVDDLWCHLHGENIEKGMKRRFSRRSTDKAIPDITWLDIATRLGNLEYIELLCESSLGVVPITNAFGLALKCKLSFIGLEILLKHGAKAIEFEDQVRGYVQERDDGFVQLLLSYPEAMTITSWQQCLSPQLHSVTGDDDKDYPHILKRCLTELPGLASGDMVIDALTSQKIAAVKLLLEYTSPGNDMKEIHARACELACRIQDNDRRCECFETLSKANFLADGLTLREELMKNVKARQLSLIRILMEARVLLDVDPYDATGWAASQLDHEILLLLRDGTLSKPASCVLYSIPESAPESDVLRVIDILSPRGLGGEALSWRLTHAVVKKQSQLVTRLLDVGASVEYESASAIKSALGHDDDTILKMLIGQPCSPSILSTTIPTAMALVPRQKRRAGMVLMLNKGLPSEELRQPLQNLVQEIGSDTDYDLIETLIQHGAPVDAPEDGVEEPITLATKKGDLRLLHILCKGSPNVDSVSTAVPFALKLVRDRGFSVSLQVLTLLLKHGAGGFPVHETLLAAAEDAELRDGEFRIASLLLENGADPNHAAGAPYAAAIRHKRLGLLVKLCNACALNKASLDTVLPLVVQAHSYNFLTLSMVLQKSLDPAGSLNSAWTLASFRETVRHNAHILKIVSCSLDYGLNVDIDNGILLRFAIREVNFDVLERLLSANPSLDSLSAAFSDAILIENRNVQLTMIELLLKQAGSAEIGQSRELFTETVLALDGDPTGLQLLLHHRAVVDFEDGKAVLAAASSGAVDVLDLLLLSGPSEFTIQKACILVARVDGLSYGQKIITLQHLLTTNGGMPAESASKLLVQSIEASPEYIELPRQLLAGGAIVEYTALEVALKKGSSSLFSLLLGNTVNQDIIVRLFRAMRQGQIHIERKRWAYKCLLDRGIPVNDISEALVASLSSDTNDLYLLKLFIQHGAAVDYAHCAAIHIALKLNSREVIKILCDNLTSDQNAVNTAFNVVTHAGSPAPHMQAEAYRLLLGKAQVSQALLQNALESSLAEESGDSSVADLLLLNGADPNKDGARYFFIAINTGAENQYRALAKRANINSLLEALMVRFAEEGKIVRWFRICLEVRRESLTPEELYQNSLMFDCMRKFPRGAQLLELLLEYRIVAPDATIDHSICPDWPPERCTALLWALSSNQPRVGNDTIIALLYAHDSEDCDVRPFHQTRNTKISAAFSCLLDKERTPVLKALLDLDRPRTLKSKILGTTFGHLAAYPNVHGHEPSPDEGEITLAQASVFVGSFEAYRALNILETPNEGNLHLAAQLALPLFVQYFLRDGSDDPSRGVDRFDCLTPLAVAVMSPQPMPWCRIANQESDWKVRIKQTILLLSRDERTDLRWNNGGLTVLHYAMKSGPWMVEALIQALDIKNEAQRNDIFLYKDNDGLFYSPDEYVQRVLKEDQKQKELLLRSLSFGEFTPRFYRDVLPNSGAGQQPRGYRGLPPHLSRAWEIHEATITGVTHSS</sequence>
<dbReference type="Gene3D" id="1.25.40.20">
    <property type="entry name" value="Ankyrin repeat-containing domain"/>
    <property type="match status" value="2"/>
</dbReference>
<evidence type="ECO:0000313" key="4">
    <source>
        <dbReference type="EMBL" id="KAJ3571556.1"/>
    </source>
</evidence>
<evidence type="ECO:0000313" key="5">
    <source>
        <dbReference type="Proteomes" id="UP001148614"/>
    </source>
</evidence>
<dbReference type="PANTHER" id="PTHR24123:SF33">
    <property type="entry name" value="PROTEIN HOS4"/>
    <property type="match status" value="1"/>
</dbReference>
<proteinExistence type="predicted"/>
<dbReference type="SUPFAM" id="SSF48403">
    <property type="entry name" value="Ankyrin repeat"/>
    <property type="match status" value="3"/>
</dbReference>
<reference evidence="4" key="1">
    <citation type="submission" date="2022-07" db="EMBL/GenBank/DDBJ databases">
        <title>Genome Sequence of Xylaria arbuscula.</title>
        <authorList>
            <person name="Buettner E."/>
        </authorList>
    </citation>
    <scope>NUCLEOTIDE SEQUENCE</scope>
    <source>
        <strain evidence="4">VT107</strain>
    </source>
</reference>
<dbReference type="SMART" id="SM00248">
    <property type="entry name" value="ANK"/>
    <property type="match status" value="13"/>
</dbReference>